<dbReference type="EMBL" id="LNIX01000025">
    <property type="protein sequence ID" value="OXA42724.1"/>
    <property type="molecule type" value="Genomic_DNA"/>
</dbReference>
<dbReference type="Proteomes" id="UP000198287">
    <property type="component" value="Unassembled WGS sequence"/>
</dbReference>
<reference evidence="1 2" key="1">
    <citation type="submission" date="2015-12" db="EMBL/GenBank/DDBJ databases">
        <title>The genome of Folsomia candida.</title>
        <authorList>
            <person name="Faddeeva A."/>
            <person name="Derks M.F."/>
            <person name="Anvar Y."/>
            <person name="Smit S."/>
            <person name="Van Straalen N."/>
            <person name="Roelofs D."/>
        </authorList>
    </citation>
    <scope>NUCLEOTIDE SEQUENCE [LARGE SCALE GENOMIC DNA]</scope>
    <source>
        <strain evidence="1 2">VU population</strain>
        <tissue evidence="1">Whole body</tissue>
    </source>
</reference>
<comment type="caution">
    <text evidence="1">The sequence shown here is derived from an EMBL/GenBank/DDBJ whole genome shotgun (WGS) entry which is preliminary data.</text>
</comment>
<organism evidence="1 2">
    <name type="scientific">Folsomia candida</name>
    <name type="common">Springtail</name>
    <dbReference type="NCBI Taxonomy" id="158441"/>
    <lineage>
        <taxon>Eukaryota</taxon>
        <taxon>Metazoa</taxon>
        <taxon>Ecdysozoa</taxon>
        <taxon>Arthropoda</taxon>
        <taxon>Hexapoda</taxon>
        <taxon>Collembola</taxon>
        <taxon>Entomobryomorpha</taxon>
        <taxon>Isotomoidea</taxon>
        <taxon>Isotomidae</taxon>
        <taxon>Proisotominae</taxon>
        <taxon>Folsomia</taxon>
    </lineage>
</organism>
<keyword evidence="2" id="KW-1185">Reference proteome</keyword>
<evidence type="ECO:0000313" key="2">
    <source>
        <dbReference type="Proteomes" id="UP000198287"/>
    </source>
</evidence>
<dbReference type="AlphaFoldDB" id="A0A226DD13"/>
<protein>
    <submittedName>
        <fullName evidence="1">Uncharacterized protein</fullName>
    </submittedName>
</protein>
<name>A0A226DD13_FOLCA</name>
<proteinExistence type="predicted"/>
<gene>
    <name evidence="1" type="ORF">Fcan01_22458</name>
</gene>
<sequence length="107" mass="11394">MPAPGGAGADRRGYDELERIQMQSNQIVDEVGEEMVGIRVEVWGQAGGKGVKGNEEERVMPEGGLTKVGLGAVVPVFSGWRGGNDLVSTNTRHVILSLLDHRRGSPA</sequence>
<accession>A0A226DD13</accession>
<evidence type="ECO:0000313" key="1">
    <source>
        <dbReference type="EMBL" id="OXA42724.1"/>
    </source>
</evidence>